<accession>A0ABX8APX7</accession>
<dbReference type="RefSeq" id="WP_143508251.1">
    <property type="nucleotide sequence ID" value="NZ_CP074126.1"/>
</dbReference>
<sequence length="125" mass="13373">MAANQENSNIGAFDLGEGLTPVDVWQGLHASEPMWIASAGMEGGAENQSRIDASDLSLLKQLEQFPAKRWAQMCDGIGWTALGAVALSWCEGSTQQAFQTAWSLAVPEDALTDSQKRALGFARTS</sequence>
<dbReference type="Proteomes" id="UP000680706">
    <property type="component" value="Chromosome"/>
</dbReference>
<keyword evidence="2" id="KW-1185">Reference proteome</keyword>
<dbReference type="EMBL" id="CP074126">
    <property type="protein sequence ID" value="QUS57139.1"/>
    <property type="molecule type" value="Genomic_DNA"/>
</dbReference>
<proteinExistence type="predicted"/>
<evidence type="ECO:0000313" key="1">
    <source>
        <dbReference type="EMBL" id="QUS57139.1"/>
    </source>
</evidence>
<reference evidence="1 2" key="1">
    <citation type="journal article" date="2021" name="Angew. Chem. Int. Ed. Engl.">
        <title>A novel family of nonribosomal peptides modulate collective behavior in Pseudovibrio bacteria isolated from marine sponges.</title>
        <authorList>
            <person name="Ioca L.P."/>
            <person name="Dai Y."/>
            <person name="Kunakom S."/>
            <person name="Diaz-Espinosa J."/>
            <person name="Krunic A."/>
            <person name="Crnkovic C.M."/>
            <person name="Orjala J."/>
            <person name="Sanchez L.M."/>
            <person name="Ferreira A.G."/>
            <person name="Berlinck R.G.S."/>
            <person name="Eustaquio A.S."/>
        </authorList>
    </citation>
    <scope>NUCLEOTIDE SEQUENCE [LARGE SCALE GENOMIC DNA]</scope>
    <source>
        <strain evidence="1 2">Ab134</strain>
    </source>
</reference>
<gene>
    <name evidence="1" type="ORF">KGB56_07045</name>
</gene>
<name>A0ABX8APX7_9HYPH</name>
<protein>
    <submittedName>
        <fullName evidence="1">Uncharacterized protein</fullName>
    </submittedName>
</protein>
<organism evidence="1 2">
    <name type="scientific">Pseudovibrio brasiliensis</name>
    <dbReference type="NCBI Taxonomy" id="1898042"/>
    <lineage>
        <taxon>Bacteria</taxon>
        <taxon>Pseudomonadati</taxon>
        <taxon>Pseudomonadota</taxon>
        <taxon>Alphaproteobacteria</taxon>
        <taxon>Hyphomicrobiales</taxon>
        <taxon>Stappiaceae</taxon>
        <taxon>Pseudovibrio</taxon>
    </lineage>
</organism>
<evidence type="ECO:0000313" key="2">
    <source>
        <dbReference type="Proteomes" id="UP000680706"/>
    </source>
</evidence>